<proteinExistence type="predicted"/>
<dbReference type="PANTHER" id="PTHR21327:SF46">
    <property type="entry name" value="3,4-DIHYDROXY-2-BUTANONE 4-PHOSPHATE SYNTHASE"/>
    <property type="match status" value="1"/>
</dbReference>
<dbReference type="GeneID" id="4908401"/>
<evidence type="ECO:0000256" key="6">
    <source>
        <dbReference type="ARBA" id="ARBA00023239"/>
    </source>
</evidence>
<dbReference type="Pfam" id="PF00926">
    <property type="entry name" value="DHBP_synthase"/>
    <property type="match status" value="1"/>
</dbReference>
<dbReference type="NCBIfam" id="NF004437">
    <property type="entry name" value="PRK05773.1"/>
    <property type="match status" value="1"/>
</dbReference>
<dbReference type="HOGENOM" id="CLU_020273_3_2_2"/>
<dbReference type="AlphaFoldDB" id="A3MV79"/>
<keyword evidence="5" id="KW-0464">Manganese</keyword>
<dbReference type="KEGG" id="pcl:Pcal_1121"/>
<keyword evidence="8" id="KW-1185">Reference proteome</keyword>
<dbReference type="Gene3D" id="3.90.870.10">
    <property type="entry name" value="DHBP synthase"/>
    <property type="match status" value="1"/>
</dbReference>
<dbReference type="EMBL" id="CP000561">
    <property type="protein sequence ID" value="ABO08546.1"/>
    <property type="molecule type" value="Genomic_DNA"/>
</dbReference>
<evidence type="ECO:0000256" key="4">
    <source>
        <dbReference type="ARBA" id="ARBA00022842"/>
    </source>
</evidence>
<dbReference type="RefSeq" id="WP_011849804.1">
    <property type="nucleotide sequence ID" value="NC_009073.1"/>
</dbReference>
<dbReference type="eggNOG" id="arCOG01320">
    <property type="taxonomic scope" value="Archaea"/>
</dbReference>
<dbReference type="InterPro" id="IPR000422">
    <property type="entry name" value="DHBP_synthase_RibB"/>
</dbReference>
<dbReference type="EC" id="4.1.2.-" evidence="7"/>
<dbReference type="GO" id="GO:0005829">
    <property type="term" value="C:cytosol"/>
    <property type="evidence" value="ECO:0007669"/>
    <property type="project" value="TreeGrafter"/>
</dbReference>
<dbReference type="GO" id="GO:0009231">
    <property type="term" value="P:riboflavin biosynthetic process"/>
    <property type="evidence" value="ECO:0007669"/>
    <property type="project" value="UniProtKB-UniPathway"/>
</dbReference>
<dbReference type="UniPathway" id="UPA00275"/>
<evidence type="ECO:0000313" key="8">
    <source>
        <dbReference type="Proteomes" id="UP000001431"/>
    </source>
</evidence>
<name>A3MV79_PYRCJ</name>
<dbReference type="InterPro" id="IPR017945">
    <property type="entry name" value="DHBP_synth_RibB-like_a/b_dom"/>
</dbReference>
<dbReference type="PANTHER" id="PTHR21327">
    <property type="entry name" value="GTP CYCLOHYDROLASE II-RELATED"/>
    <property type="match status" value="1"/>
</dbReference>
<dbReference type="SUPFAM" id="SSF55821">
    <property type="entry name" value="YrdC/RibB"/>
    <property type="match status" value="1"/>
</dbReference>
<protein>
    <submittedName>
        <fullName evidence="7">3,4-dihydroxy-2-butanone 4-phosphate synthase</fullName>
        <ecNumber evidence="7">4.1.2.-</ecNumber>
    </submittedName>
</protein>
<reference evidence="7" key="1">
    <citation type="submission" date="2007-02" db="EMBL/GenBank/DDBJ databases">
        <title>Complete sequence of Pyrobaculum calidifontis JCM 11548.</title>
        <authorList>
            <consortium name="US DOE Joint Genome Institute"/>
            <person name="Copeland A."/>
            <person name="Lucas S."/>
            <person name="Lapidus A."/>
            <person name="Barry K."/>
            <person name="Glavina del Rio T."/>
            <person name="Dalin E."/>
            <person name="Tice H."/>
            <person name="Pitluck S."/>
            <person name="Chain P."/>
            <person name="Malfatti S."/>
            <person name="Shin M."/>
            <person name="Vergez L."/>
            <person name="Schmutz J."/>
            <person name="Larimer F."/>
            <person name="Land M."/>
            <person name="Hauser L."/>
            <person name="Kyrpides N."/>
            <person name="Mikhailova N."/>
            <person name="Cozen A.E."/>
            <person name="Fitz-Gibbon S.T."/>
            <person name="House C.H."/>
            <person name="Saltikov C."/>
            <person name="Lowe T.M."/>
            <person name="Richardson P."/>
        </authorList>
    </citation>
    <scope>NUCLEOTIDE SEQUENCE [LARGE SCALE GENOMIC DNA]</scope>
    <source>
        <strain evidence="7">JCM 11548</strain>
    </source>
</reference>
<comment type="pathway">
    <text evidence="1">Cofactor biosynthesis; riboflavin biosynthesis.</text>
</comment>
<evidence type="ECO:0000313" key="7">
    <source>
        <dbReference type="EMBL" id="ABO08546.1"/>
    </source>
</evidence>
<accession>A3MV79</accession>
<dbReference type="STRING" id="410359.Pcal_1121"/>
<gene>
    <name evidence="7" type="ordered locus">Pcal_1121</name>
</gene>
<dbReference type="GO" id="GO:0008686">
    <property type="term" value="F:3,4-dihydroxy-2-butanone-4-phosphate synthase activity"/>
    <property type="evidence" value="ECO:0007669"/>
    <property type="project" value="InterPro"/>
</dbReference>
<evidence type="ECO:0000256" key="5">
    <source>
        <dbReference type="ARBA" id="ARBA00023211"/>
    </source>
</evidence>
<evidence type="ECO:0000256" key="2">
    <source>
        <dbReference type="ARBA" id="ARBA00022619"/>
    </source>
</evidence>
<keyword evidence="2" id="KW-0686">Riboflavin biosynthesis</keyword>
<keyword evidence="4" id="KW-0460">Magnesium</keyword>
<evidence type="ECO:0000256" key="3">
    <source>
        <dbReference type="ARBA" id="ARBA00022723"/>
    </source>
</evidence>
<dbReference type="Proteomes" id="UP000001431">
    <property type="component" value="Chromosome"/>
</dbReference>
<dbReference type="GO" id="GO:0046872">
    <property type="term" value="F:metal ion binding"/>
    <property type="evidence" value="ECO:0007669"/>
    <property type="project" value="UniProtKB-KW"/>
</dbReference>
<keyword evidence="6 7" id="KW-0456">Lyase</keyword>
<dbReference type="OrthoDB" id="25735at2157"/>
<keyword evidence="3" id="KW-0479">Metal-binding</keyword>
<sequence length="212" mass="22956">MIEEALKALRQGRLVMIYDGDGREAEVDYVVRADAVTPDLVHWLRKNAGGLLCFATTYQVGKALGLDFLSDLYKAKGFQTKAPYGDDPAFMGYVNHVKTKTGVRDVDKAVTINELARVVSLALKDPERAREEFVNNFYLPGHVPVLGGRIGARWGHTELSLILAQAAGLPPAVVIIEALGDSREAMSLAEAKRLADALGIPLLTGEEVKALA</sequence>
<organism evidence="7 8">
    <name type="scientific">Pyrobaculum calidifontis (strain DSM 21063 / JCM 11548 / VA1)</name>
    <dbReference type="NCBI Taxonomy" id="410359"/>
    <lineage>
        <taxon>Archaea</taxon>
        <taxon>Thermoproteota</taxon>
        <taxon>Thermoprotei</taxon>
        <taxon>Thermoproteales</taxon>
        <taxon>Thermoproteaceae</taxon>
        <taxon>Pyrobaculum</taxon>
    </lineage>
</organism>
<evidence type="ECO:0000256" key="1">
    <source>
        <dbReference type="ARBA" id="ARBA00005104"/>
    </source>
</evidence>